<sequence length="422" mass="42947">MSAAEGDPLPRLTAAQAAARLGVKQATLYAYVSRGLLSRERTAAGSTFDPLEVEGFARGRRRDTVIPRSSGSARPGFSPAAAGTPLMVLDTDIATVEDDELLFRGRPATALIDDRVEGVAAWLWGGAASLDPAPALDPAPDPAMIAAARAVVAALPPDAALLDRVHAAVLGLAAADPLRYDARPENLVRSGALLLAGIPRALSPDAQAAPSGESLAAALWPALGGGRPTPAGIRALNAALVLLIDHDLAVSTLAARVAASARGSAYAVVTAALGAFDSPLHGNASRAAAELLERVIAGTSPERALAAAVRDGGRGVPGFGQPLYAGADARAAALLPVIAELDGSRPVLAAVDALCSEVGRRAGLHANVDLALAALTLSAGLRPDAGVAVFALGRLVGWVAHALDEYEQRPLRLRPRGRYVGP</sequence>
<comment type="similarity">
    <text evidence="2">Belongs to the citrate synthase family.</text>
</comment>
<keyword evidence="6" id="KW-1185">Reference proteome</keyword>
<gene>
    <name evidence="5" type="ORF">GCM10022288_15240</name>
</gene>
<comment type="caution">
    <text evidence="5">The sequence shown here is derived from an EMBL/GenBank/DDBJ whole genome shotgun (WGS) entry which is preliminary data.</text>
</comment>
<dbReference type="EC" id="2.3.3.16" evidence="3"/>
<evidence type="ECO:0000313" key="6">
    <source>
        <dbReference type="Proteomes" id="UP001500213"/>
    </source>
</evidence>
<dbReference type="InterPro" id="IPR002020">
    <property type="entry name" value="Citrate_synthase"/>
</dbReference>
<dbReference type="Proteomes" id="UP001500213">
    <property type="component" value="Unassembled WGS sequence"/>
</dbReference>
<dbReference type="Pfam" id="PF00285">
    <property type="entry name" value="Citrate_synt"/>
    <property type="match status" value="1"/>
</dbReference>
<dbReference type="PRINTS" id="PR00143">
    <property type="entry name" value="CITRTSNTHASE"/>
</dbReference>
<organism evidence="5 6">
    <name type="scientific">Gryllotalpicola kribbensis</name>
    <dbReference type="NCBI Taxonomy" id="993084"/>
    <lineage>
        <taxon>Bacteria</taxon>
        <taxon>Bacillati</taxon>
        <taxon>Actinomycetota</taxon>
        <taxon>Actinomycetes</taxon>
        <taxon>Micrococcales</taxon>
        <taxon>Microbacteriaceae</taxon>
        <taxon>Gryllotalpicola</taxon>
    </lineage>
</organism>
<accession>A0ABP8ARK4</accession>
<evidence type="ECO:0000256" key="3">
    <source>
        <dbReference type="ARBA" id="ARBA00012972"/>
    </source>
</evidence>
<dbReference type="InterPro" id="IPR016142">
    <property type="entry name" value="Citrate_synth-like_lrg_a-sub"/>
</dbReference>
<dbReference type="RefSeq" id="WP_344775493.1">
    <property type="nucleotide sequence ID" value="NZ_BAABBX010000012.1"/>
</dbReference>
<name>A0ABP8ARK4_9MICO</name>
<reference evidence="6" key="1">
    <citation type="journal article" date="2019" name="Int. J. Syst. Evol. Microbiol.">
        <title>The Global Catalogue of Microorganisms (GCM) 10K type strain sequencing project: providing services to taxonomists for standard genome sequencing and annotation.</title>
        <authorList>
            <consortium name="The Broad Institute Genomics Platform"/>
            <consortium name="The Broad Institute Genome Sequencing Center for Infectious Disease"/>
            <person name="Wu L."/>
            <person name="Ma J."/>
        </authorList>
    </citation>
    <scope>NUCLEOTIDE SEQUENCE [LARGE SCALE GENOMIC DNA]</scope>
    <source>
        <strain evidence="6">JCM 17593</strain>
    </source>
</reference>
<dbReference type="Gene3D" id="1.10.230.10">
    <property type="entry name" value="Cytochrome P450-Terp, domain 2"/>
    <property type="match status" value="1"/>
</dbReference>
<proteinExistence type="inferred from homology"/>
<keyword evidence="4" id="KW-0808">Transferase</keyword>
<evidence type="ECO:0000313" key="5">
    <source>
        <dbReference type="EMBL" id="GAA4188624.1"/>
    </source>
</evidence>
<dbReference type="SUPFAM" id="SSF48256">
    <property type="entry name" value="Citrate synthase"/>
    <property type="match status" value="1"/>
</dbReference>
<dbReference type="EMBL" id="BAABBX010000012">
    <property type="protein sequence ID" value="GAA4188624.1"/>
    <property type="molecule type" value="Genomic_DNA"/>
</dbReference>
<evidence type="ECO:0000256" key="4">
    <source>
        <dbReference type="ARBA" id="ARBA00022679"/>
    </source>
</evidence>
<dbReference type="InterPro" id="IPR036969">
    <property type="entry name" value="Citrate_synthase_sf"/>
</dbReference>
<dbReference type="Gene3D" id="1.10.580.10">
    <property type="entry name" value="Citrate Synthase, domain 1"/>
    <property type="match status" value="1"/>
</dbReference>
<comment type="pathway">
    <text evidence="1">Carbohydrate metabolism; tricarboxylic acid cycle.</text>
</comment>
<evidence type="ECO:0000256" key="2">
    <source>
        <dbReference type="ARBA" id="ARBA00010566"/>
    </source>
</evidence>
<evidence type="ECO:0000256" key="1">
    <source>
        <dbReference type="ARBA" id="ARBA00005163"/>
    </source>
</evidence>
<protein>
    <recommendedName>
        <fullName evidence="3">citrate synthase (unknown stereospecificity)</fullName>
        <ecNumber evidence="3">2.3.3.16</ecNumber>
    </recommendedName>
</protein>
<dbReference type="InterPro" id="IPR016143">
    <property type="entry name" value="Citrate_synth-like_sm_a-sub"/>
</dbReference>
<dbReference type="PANTHER" id="PTHR11739:SF4">
    <property type="entry name" value="CITRATE SYNTHASE, PEROXISOMAL"/>
    <property type="match status" value="1"/>
</dbReference>
<dbReference type="PANTHER" id="PTHR11739">
    <property type="entry name" value="CITRATE SYNTHASE"/>
    <property type="match status" value="1"/>
</dbReference>